<dbReference type="PROSITE" id="PS50013">
    <property type="entry name" value="CHROMO_2"/>
    <property type="match status" value="1"/>
</dbReference>
<dbReference type="OrthoDB" id="433924at2759"/>
<dbReference type="SMART" id="SM00298">
    <property type="entry name" value="CHROMO"/>
    <property type="match status" value="1"/>
</dbReference>
<dbReference type="GO" id="GO:0006338">
    <property type="term" value="P:chromatin remodeling"/>
    <property type="evidence" value="ECO:0007669"/>
    <property type="project" value="UniProtKB-ARBA"/>
</dbReference>
<dbReference type="PRINTS" id="PR00504">
    <property type="entry name" value="CHROMODOMAIN"/>
</dbReference>
<comment type="subcellular location">
    <subcellularLocation>
        <location evidence="1">Nucleus</location>
    </subcellularLocation>
</comment>
<protein>
    <submittedName>
        <fullName evidence="5">BQ2448_1679 protein</fullName>
    </submittedName>
</protein>
<evidence type="ECO:0000256" key="2">
    <source>
        <dbReference type="ARBA" id="ARBA00023242"/>
    </source>
</evidence>
<dbReference type="Pfam" id="PF00385">
    <property type="entry name" value="Chromo"/>
    <property type="match status" value="1"/>
</dbReference>
<keyword evidence="6" id="KW-1185">Reference proteome</keyword>
<evidence type="ECO:0000256" key="1">
    <source>
        <dbReference type="ARBA" id="ARBA00004123"/>
    </source>
</evidence>
<dbReference type="AlphaFoldDB" id="A0A238FAQ0"/>
<evidence type="ECO:0000313" key="6">
    <source>
        <dbReference type="Proteomes" id="UP000198372"/>
    </source>
</evidence>
<evidence type="ECO:0000256" key="3">
    <source>
        <dbReference type="SAM" id="MobiDB-lite"/>
    </source>
</evidence>
<dbReference type="PANTHER" id="PTHR22812">
    <property type="entry name" value="CHROMOBOX PROTEIN"/>
    <property type="match status" value="1"/>
</dbReference>
<dbReference type="CDD" id="cd00024">
    <property type="entry name" value="CD_CSD"/>
    <property type="match status" value="1"/>
</dbReference>
<dbReference type="Gene3D" id="2.40.50.40">
    <property type="match status" value="2"/>
</dbReference>
<proteinExistence type="predicted"/>
<name>A0A238FAQ0_9BASI</name>
<dbReference type="InterPro" id="IPR023780">
    <property type="entry name" value="Chromo_domain"/>
</dbReference>
<feature type="compositionally biased region" description="Basic and acidic residues" evidence="3">
    <location>
        <begin position="76"/>
        <end position="85"/>
    </location>
</feature>
<feature type="domain" description="Chromo" evidence="4">
    <location>
        <begin position="21"/>
        <end position="83"/>
    </location>
</feature>
<dbReference type="InterPro" id="IPR000953">
    <property type="entry name" value="Chromo/chromo_shadow_dom"/>
</dbReference>
<dbReference type="InterPro" id="IPR023779">
    <property type="entry name" value="Chromodomain_CS"/>
</dbReference>
<dbReference type="SUPFAM" id="SSF54160">
    <property type="entry name" value="Chromo domain-like"/>
    <property type="match status" value="1"/>
</dbReference>
<dbReference type="InterPro" id="IPR051219">
    <property type="entry name" value="Heterochromatin_chromo-domain"/>
</dbReference>
<dbReference type="PROSITE" id="PS00598">
    <property type="entry name" value="CHROMO_1"/>
    <property type="match status" value="1"/>
</dbReference>
<dbReference type="STRING" id="269621.A0A238FAQ0"/>
<dbReference type="InterPro" id="IPR017984">
    <property type="entry name" value="Chromo_dom_subgr"/>
</dbReference>
<organism evidence="5 6">
    <name type="scientific">Microbotryum intermedium</name>
    <dbReference type="NCBI Taxonomy" id="269621"/>
    <lineage>
        <taxon>Eukaryota</taxon>
        <taxon>Fungi</taxon>
        <taxon>Dikarya</taxon>
        <taxon>Basidiomycota</taxon>
        <taxon>Pucciniomycotina</taxon>
        <taxon>Microbotryomycetes</taxon>
        <taxon>Microbotryales</taxon>
        <taxon>Microbotryaceae</taxon>
        <taxon>Microbotryum</taxon>
    </lineage>
</organism>
<feature type="region of interest" description="Disordered" evidence="3">
    <location>
        <begin position="75"/>
        <end position="235"/>
    </location>
</feature>
<feature type="compositionally biased region" description="Basic and acidic residues" evidence="3">
    <location>
        <begin position="202"/>
        <end position="216"/>
    </location>
</feature>
<keyword evidence="2" id="KW-0539">Nucleus</keyword>
<feature type="compositionally biased region" description="Acidic residues" evidence="3">
    <location>
        <begin position="169"/>
        <end position="182"/>
    </location>
</feature>
<dbReference type="Proteomes" id="UP000198372">
    <property type="component" value="Unassembled WGS sequence"/>
</dbReference>
<dbReference type="InterPro" id="IPR016197">
    <property type="entry name" value="Chromo-like_dom_sf"/>
</dbReference>
<reference evidence="6" key="1">
    <citation type="submission" date="2016-09" db="EMBL/GenBank/DDBJ databases">
        <authorList>
            <person name="Jeantristanb JTB J.-T."/>
            <person name="Ricardo R."/>
        </authorList>
    </citation>
    <scope>NUCLEOTIDE SEQUENCE [LARGE SCALE GENOMIC DNA]</scope>
</reference>
<feature type="compositionally biased region" description="Acidic residues" evidence="3">
    <location>
        <begin position="10"/>
        <end position="20"/>
    </location>
</feature>
<feature type="compositionally biased region" description="Low complexity" evidence="3">
    <location>
        <begin position="86"/>
        <end position="96"/>
    </location>
</feature>
<evidence type="ECO:0000313" key="5">
    <source>
        <dbReference type="EMBL" id="SCV70285.1"/>
    </source>
</evidence>
<evidence type="ECO:0000259" key="4">
    <source>
        <dbReference type="PROSITE" id="PS50013"/>
    </source>
</evidence>
<sequence>MAKRAIPIPESDEESDEEEVFEVSKILDHKHASKAGLQYLIRWKGYEDPSEDTWEPESNVNETASAKVKAYWRTVSADRRGDQKLSKLAASPSAAMAKKRRPSEQSARGRGKVQVHDSDSDLDSEEDEGSRPPPKKAKATAPTSNRKRAPNSTASSSARKKPSAPIESQIEDEKEEEEEEEKENEKDDKSRNGTKPSSATAKTDDKKESAADERDAGSNGDDTLDGYEAEGDETDYHLTRYADRQTFDDLVDHIETIVAGDEEDGHRMMAVWKIDGTHSYLPEAIWRRMCPQAALDFFVKHLKFKSTNAGNNP</sequence>
<gene>
    <name evidence="5" type="ORF">BQ2448_1679</name>
</gene>
<dbReference type="GO" id="GO:0005634">
    <property type="term" value="C:nucleus"/>
    <property type="evidence" value="ECO:0007669"/>
    <property type="project" value="UniProtKB-SubCell"/>
</dbReference>
<dbReference type="EMBL" id="FMSP01000005">
    <property type="protein sequence ID" value="SCV70285.1"/>
    <property type="molecule type" value="Genomic_DNA"/>
</dbReference>
<feature type="region of interest" description="Disordered" evidence="3">
    <location>
        <begin position="1"/>
        <end position="20"/>
    </location>
</feature>
<feature type="compositionally biased region" description="Acidic residues" evidence="3">
    <location>
        <begin position="222"/>
        <end position="233"/>
    </location>
</feature>
<accession>A0A238FAQ0</accession>